<keyword evidence="2" id="KW-1185">Reference proteome</keyword>
<proteinExistence type="predicted"/>
<comment type="caution">
    <text evidence="1">The sequence shown here is derived from an EMBL/GenBank/DDBJ whole genome shotgun (WGS) entry which is preliminary data.</text>
</comment>
<evidence type="ECO:0000313" key="1">
    <source>
        <dbReference type="EMBL" id="KAJ8619893.1"/>
    </source>
</evidence>
<organism evidence="1 2">
    <name type="scientific">Persea americana</name>
    <name type="common">Avocado</name>
    <dbReference type="NCBI Taxonomy" id="3435"/>
    <lineage>
        <taxon>Eukaryota</taxon>
        <taxon>Viridiplantae</taxon>
        <taxon>Streptophyta</taxon>
        <taxon>Embryophyta</taxon>
        <taxon>Tracheophyta</taxon>
        <taxon>Spermatophyta</taxon>
        <taxon>Magnoliopsida</taxon>
        <taxon>Magnoliidae</taxon>
        <taxon>Laurales</taxon>
        <taxon>Lauraceae</taxon>
        <taxon>Persea</taxon>
    </lineage>
</organism>
<evidence type="ECO:0000313" key="2">
    <source>
        <dbReference type="Proteomes" id="UP001234297"/>
    </source>
</evidence>
<protein>
    <submittedName>
        <fullName evidence="1">Uncharacterized protein</fullName>
    </submittedName>
</protein>
<sequence length="99" mass="10983">MVTVRLISPFDSYKTPRSQIFTSLTQNLQTQTPPHLPPYLLSPSLLSHFSPSSSSRRTQQPPPPRSALIFLLCPTRRLLPAVPALPPPPCQLPRLMGVC</sequence>
<dbReference type="Proteomes" id="UP001234297">
    <property type="component" value="Chromosome 9"/>
</dbReference>
<accession>A0ACC2KFV7</accession>
<name>A0ACC2KFV7_PERAE</name>
<dbReference type="EMBL" id="CM056817">
    <property type="protein sequence ID" value="KAJ8619893.1"/>
    <property type="molecule type" value="Genomic_DNA"/>
</dbReference>
<reference evidence="1 2" key="1">
    <citation type="journal article" date="2022" name="Hortic Res">
        <title>A haplotype resolved chromosomal level avocado genome allows analysis of novel avocado genes.</title>
        <authorList>
            <person name="Nath O."/>
            <person name="Fletcher S.J."/>
            <person name="Hayward A."/>
            <person name="Shaw L.M."/>
            <person name="Masouleh A.K."/>
            <person name="Furtado A."/>
            <person name="Henry R.J."/>
            <person name="Mitter N."/>
        </authorList>
    </citation>
    <scope>NUCLEOTIDE SEQUENCE [LARGE SCALE GENOMIC DNA]</scope>
    <source>
        <strain evidence="2">cv. Hass</strain>
    </source>
</reference>
<gene>
    <name evidence="1" type="ORF">MRB53_028422</name>
</gene>